<accession>A0A6S6U9I5</accession>
<dbReference type="EMBL" id="CACVAQ010000372">
    <property type="protein sequence ID" value="CAA6825950.1"/>
    <property type="molecule type" value="Genomic_DNA"/>
</dbReference>
<dbReference type="AlphaFoldDB" id="A0A6S6U9I5"/>
<proteinExistence type="predicted"/>
<sequence>MNLNKYFSAVLCFCLLVLAPSLLSAQQLVNMEETWQEFLSNDKTANISKLKKPDKSQPANYIKYSLIYANTYFCGDNIESADEMLREIEIIGKEVWDRVPGFEERYLVLKENMKAYRALDPIWEKFLNKKTSVSKEDVEAFPEAKRICERGTLCKYFYMISHDYFCQKDLEKARDVFDTRIRRLVATTFNPDDIEGLGPEVARMTQFWDAMDELTPAWEAYMETDISPGMQAEMPIIDCYVIPNMRACILKATYDICGVGEKMLAQLKDLQKKSTYPIPADITDKIAFITEEVRGIKKDLAIVNTYWKKFTQTGIVPNDVAYKYEFACDREAEVKAYLMDGFMDPCMKGKEALENISNVRKKYKPALASVTLEKFKELKGLVTVSSGDITVLKEAWEDFLPDDALSNTYALSFDYCDKLAEIRSFIIDGTVNVCERGLQRLDDIENVLDENEVSIDPQTQEKLDALVAKSSKLEAKHDILNKAWAYLLEKDEVSDDYEYDYEFPCNREMDVKAYLLDGYTNPCLSGKYGLKEVEKVMAKHHPKLSAETLSQIKKLKSRLSNEGGNVATLTKAWEDFVPDNKLSGEIDFIFSYCDKIAECRAYIMDGTLNFCERGEKRLRDITQLREDYLLTLDQIMEDKLEILYQMVEEGKPGLEGLNKAWNTCIGMDDFSKVDKSTISLSTIYCDHISQTKAWVMKGLMSPCTEGQKYLSKVDYLKQKEAVSYGEELDYQVELLRVNVGKCN</sequence>
<evidence type="ECO:0000313" key="2">
    <source>
        <dbReference type="EMBL" id="CAA6825950.1"/>
    </source>
</evidence>
<evidence type="ECO:0000256" key="1">
    <source>
        <dbReference type="SAM" id="SignalP"/>
    </source>
</evidence>
<gene>
    <name evidence="2" type="ORF">HELGO_WM20406</name>
</gene>
<feature type="chain" id="PRO_5028372851" evidence="1">
    <location>
        <begin position="26"/>
        <end position="743"/>
    </location>
</feature>
<reference evidence="2" key="1">
    <citation type="submission" date="2020-01" db="EMBL/GenBank/DDBJ databases">
        <authorList>
            <person name="Meier V. D."/>
            <person name="Meier V D."/>
        </authorList>
    </citation>
    <scope>NUCLEOTIDE SEQUENCE</scope>
    <source>
        <strain evidence="2">HLG_WM_MAG_10</strain>
    </source>
</reference>
<organism evidence="2">
    <name type="scientific">uncultured Aureispira sp</name>
    <dbReference type="NCBI Taxonomy" id="1331704"/>
    <lineage>
        <taxon>Bacteria</taxon>
        <taxon>Pseudomonadati</taxon>
        <taxon>Bacteroidota</taxon>
        <taxon>Saprospiria</taxon>
        <taxon>Saprospirales</taxon>
        <taxon>Saprospiraceae</taxon>
        <taxon>Aureispira</taxon>
        <taxon>environmental samples</taxon>
    </lineage>
</organism>
<keyword evidence="1" id="KW-0732">Signal</keyword>
<feature type="signal peptide" evidence="1">
    <location>
        <begin position="1"/>
        <end position="25"/>
    </location>
</feature>
<name>A0A6S6U9I5_9BACT</name>
<protein>
    <submittedName>
        <fullName evidence="2">Uncharacterized protein</fullName>
    </submittedName>
</protein>